<comment type="similarity">
    <text evidence="9">Belongs to the MntA antitoxin family.</text>
</comment>
<evidence type="ECO:0000256" key="8">
    <source>
        <dbReference type="ARBA" id="ARBA00022842"/>
    </source>
</evidence>
<evidence type="ECO:0000256" key="6">
    <source>
        <dbReference type="ARBA" id="ARBA00022741"/>
    </source>
</evidence>
<keyword evidence="4" id="KW-0548">Nucleotidyltransferase</keyword>
<keyword evidence="8" id="KW-0460">Magnesium</keyword>
<dbReference type="PANTHER" id="PTHR33571">
    <property type="entry name" value="SSL8005 PROTEIN"/>
    <property type="match status" value="1"/>
</dbReference>
<keyword evidence="6" id="KW-0547">Nucleotide-binding</keyword>
<organism evidence="11 12">
    <name type="scientific">Algoriphagus aquaeductus</name>
    <dbReference type="NCBI Taxonomy" id="475299"/>
    <lineage>
        <taxon>Bacteria</taxon>
        <taxon>Pseudomonadati</taxon>
        <taxon>Bacteroidota</taxon>
        <taxon>Cytophagia</taxon>
        <taxon>Cytophagales</taxon>
        <taxon>Cyclobacteriaceae</taxon>
        <taxon>Algoriphagus</taxon>
    </lineage>
</organism>
<name>A0A326RVA1_9BACT</name>
<dbReference type="GO" id="GO:0046872">
    <property type="term" value="F:metal ion binding"/>
    <property type="evidence" value="ECO:0007669"/>
    <property type="project" value="UniProtKB-KW"/>
</dbReference>
<proteinExistence type="inferred from homology"/>
<dbReference type="CDD" id="cd05403">
    <property type="entry name" value="NT_KNTase_like"/>
    <property type="match status" value="1"/>
</dbReference>
<keyword evidence="2" id="KW-1277">Toxin-antitoxin system</keyword>
<evidence type="ECO:0000256" key="3">
    <source>
        <dbReference type="ARBA" id="ARBA00022679"/>
    </source>
</evidence>
<keyword evidence="12" id="KW-1185">Reference proteome</keyword>
<dbReference type="InterPro" id="IPR052038">
    <property type="entry name" value="Type-VII_TA_antitoxin"/>
</dbReference>
<keyword evidence="7" id="KW-0067">ATP-binding</keyword>
<evidence type="ECO:0000256" key="1">
    <source>
        <dbReference type="ARBA" id="ARBA00001946"/>
    </source>
</evidence>
<sequence length="111" mass="13116">MILNLLREKNYLGFIMKNFNQIKSKLEIHKKELFEKYPIKDLAIFGSYARNEQKEASDLDLMVEFHSRVGSEFIELADELEEILGIKVDLVSKKGIKERYFERIKGDLIYV</sequence>
<dbReference type="Gene3D" id="3.30.460.10">
    <property type="entry name" value="Beta Polymerase, domain 2"/>
    <property type="match status" value="1"/>
</dbReference>
<feature type="domain" description="Polymerase nucleotidyl transferase" evidence="10">
    <location>
        <begin position="27"/>
        <end position="101"/>
    </location>
</feature>
<evidence type="ECO:0000313" key="12">
    <source>
        <dbReference type="Proteomes" id="UP000248917"/>
    </source>
</evidence>
<reference evidence="11 12" key="1">
    <citation type="submission" date="2018-06" db="EMBL/GenBank/DDBJ databases">
        <title>Genomic Encyclopedia of Archaeal and Bacterial Type Strains, Phase II (KMG-II): from individual species to whole genera.</title>
        <authorList>
            <person name="Goeker M."/>
        </authorList>
    </citation>
    <scope>NUCLEOTIDE SEQUENCE [LARGE SCALE GENOMIC DNA]</scope>
    <source>
        <strain evidence="11 12">T4</strain>
    </source>
</reference>
<dbReference type="PANTHER" id="PTHR33571:SF14">
    <property type="entry name" value="PROTEIN ADENYLYLTRANSFERASE MJ0435-RELATED"/>
    <property type="match status" value="1"/>
</dbReference>
<evidence type="ECO:0000256" key="4">
    <source>
        <dbReference type="ARBA" id="ARBA00022695"/>
    </source>
</evidence>
<dbReference type="SUPFAM" id="SSF81301">
    <property type="entry name" value="Nucleotidyltransferase"/>
    <property type="match status" value="1"/>
</dbReference>
<dbReference type="InterPro" id="IPR043519">
    <property type="entry name" value="NT_sf"/>
</dbReference>
<protein>
    <recommendedName>
        <fullName evidence="10">Polymerase nucleotidyl transferase domain-containing protein</fullName>
    </recommendedName>
</protein>
<comment type="cofactor">
    <cofactor evidence="1">
        <name>Mg(2+)</name>
        <dbReference type="ChEBI" id="CHEBI:18420"/>
    </cofactor>
</comment>
<evidence type="ECO:0000256" key="5">
    <source>
        <dbReference type="ARBA" id="ARBA00022723"/>
    </source>
</evidence>
<dbReference type="Proteomes" id="UP000248917">
    <property type="component" value="Unassembled WGS sequence"/>
</dbReference>
<accession>A0A326RVA1</accession>
<evidence type="ECO:0000256" key="9">
    <source>
        <dbReference type="ARBA" id="ARBA00038276"/>
    </source>
</evidence>
<dbReference type="GO" id="GO:0005524">
    <property type="term" value="F:ATP binding"/>
    <property type="evidence" value="ECO:0007669"/>
    <property type="project" value="UniProtKB-KW"/>
</dbReference>
<dbReference type="EMBL" id="QKTX01000022">
    <property type="protein sequence ID" value="PZV76796.1"/>
    <property type="molecule type" value="Genomic_DNA"/>
</dbReference>
<evidence type="ECO:0000256" key="7">
    <source>
        <dbReference type="ARBA" id="ARBA00022840"/>
    </source>
</evidence>
<evidence type="ECO:0000259" key="10">
    <source>
        <dbReference type="Pfam" id="PF01909"/>
    </source>
</evidence>
<dbReference type="InterPro" id="IPR002934">
    <property type="entry name" value="Polymerase_NTP_transf_dom"/>
</dbReference>
<dbReference type="AlphaFoldDB" id="A0A326RVA1"/>
<evidence type="ECO:0000256" key="2">
    <source>
        <dbReference type="ARBA" id="ARBA00022649"/>
    </source>
</evidence>
<keyword evidence="5" id="KW-0479">Metal-binding</keyword>
<comment type="caution">
    <text evidence="11">The sequence shown here is derived from an EMBL/GenBank/DDBJ whole genome shotgun (WGS) entry which is preliminary data.</text>
</comment>
<dbReference type="GO" id="GO:0016779">
    <property type="term" value="F:nucleotidyltransferase activity"/>
    <property type="evidence" value="ECO:0007669"/>
    <property type="project" value="UniProtKB-KW"/>
</dbReference>
<gene>
    <name evidence="11" type="ORF">CLV31_12226</name>
</gene>
<evidence type="ECO:0000313" key="11">
    <source>
        <dbReference type="EMBL" id="PZV76796.1"/>
    </source>
</evidence>
<dbReference type="Pfam" id="PF01909">
    <property type="entry name" value="NTP_transf_2"/>
    <property type="match status" value="1"/>
</dbReference>
<keyword evidence="3" id="KW-0808">Transferase</keyword>